<dbReference type="SUPFAM" id="SSF56112">
    <property type="entry name" value="Protein kinase-like (PK-like)"/>
    <property type="match status" value="1"/>
</dbReference>
<name>A0AAV5AVL2_9AGAM</name>
<evidence type="ECO:0000313" key="2">
    <source>
        <dbReference type="Proteomes" id="UP001050691"/>
    </source>
</evidence>
<sequence>MKNVVVLFFSCREEDLGWIYWELISSIEDKQLWANTQTLLVLWETLKQLASFYQNSLANIRPWVSGSHLHFYPYPTSFPYLSPNGACHEVKFEYRKALELEVECVTYLARTLEEKPKDIIVKYVGRYGEKAHKFLANLNYAPQFYYHGPLPNSACLVGSISAEDQETSKLYLQPETMHMVVMEFIKSDDKATPSREQLEKILVKLHGEGYAFGDFRNQNVLVDTDRNVKLIDFDWCGEYDPSLLSDYVQDKLSKAGKLKHCATNTSGCYAYYPLLVSNLPKWSSDQQLDSSAALN</sequence>
<comment type="caution">
    <text evidence="1">The sequence shown here is derived from an EMBL/GenBank/DDBJ whole genome shotgun (WGS) entry which is preliminary data.</text>
</comment>
<organism evidence="1 2">
    <name type="scientific">Clathrus columnatus</name>
    <dbReference type="NCBI Taxonomy" id="1419009"/>
    <lineage>
        <taxon>Eukaryota</taxon>
        <taxon>Fungi</taxon>
        <taxon>Dikarya</taxon>
        <taxon>Basidiomycota</taxon>
        <taxon>Agaricomycotina</taxon>
        <taxon>Agaricomycetes</taxon>
        <taxon>Phallomycetidae</taxon>
        <taxon>Phallales</taxon>
        <taxon>Clathraceae</taxon>
        <taxon>Clathrus</taxon>
    </lineage>
</organism>
<dbReference type="InterPro" id="IPR011009">
    <property type="entry name" value="Kinase-like_dom_sf"/>
</dbReference>
<dbReference type="Proteomes" id="UP001050691">
    <property type="component" value="Unassembled WGS sequence"/>
</dbReference>
<evidence type="ECO:0000313" key="1">
    <source>
        <dbReference type="EMBL" id="GJJ15910.1"/>
    </source>
</evidence>
<gene>
    <name evidence="1" type="ORF">Clacol_010188</name>
</gene>
<evidence type="ECO:0008006" key="3">
    <source>
        <dbReference type="Google" id="ProtNLM"/>
    </source>
</evidence>
<reference evidence="1" key="1">
    <citation type="submission" date="2021-10" db="EMBL/GenBank/DDBJ databases">
        <title>De novo Genome Assembly of Clathrus columnatus (Basidiomycota, Fungi) Using Illumina and Nanopore Sequence Data.</title>
        <authorList>
            <person name="Ogiso-Tanaka E."/>
            <person name="Itagaki H."/>
            <person name="Hosoya T."/>
            <person name="Hosaka K."/>
        </authorList>
    </citation>
    <scope>NUCLEOTIDE SEQUENCE</scope>
    <source>
        <strain evidence="1">MO-923</strain>
    </source>
</reference>
<dbReference type="EMBL" id="BPWL01000011">
    <property type="protein sequence ID" value="GJJ15910.1"/>
    <property type="molecule type" value="Genomic_DNA"/>
</dbReference>
<proteinExistence type="predicted"/>
<dbReference type="Gene3D" id="1.10.510.10">
    <property type="entry name" value="Transferase(Phosphotransferase) domain 1"/>
    <property type="match status" value="1"/>
</dbReference>
<keyword evidence="2" id="KW-1185">Reference proteome</keyword>
<accession>A0AAV5AVL2</accession>
<dbReference type="AlphaFoldDB" id="A0AAV5AVL2"/>
<protein>
    <recommendedName>
        <fullName evidence="3">Protein kinase domain-containing protein</fullName>
    </recommendedName>
</protein>